<dbReference type="Pfam" id="PF00534">
    <property type="entry name" value="Glycos_transf_1"/>
    <property type="match status" value="1"/>
</dbReference>
<feature type="domain" description="Glycosyl transferase family 1" evidence="1">
    <location>
        <begin position="213"/>
        <end position="345"/>
    </location>
</feature>
<dbReference type="InterPro" id="IPR028098">
    <property type="entry name" value="Glyco_trans_4-like_N"/>
</dbReference>
<dbReference type="AlphaFoldDB" id="A0A1T4SXN1"/>
<dbReference type="InterPro" id="IPR001296">
    <property type="entry name" value="Glyco_trans_1"/>
</dbReference>
<dbReference type="Pfam" id="PF13439">
    <property type="entry name" value="Glyco_transf_4"/>
    <property type="match status" value="1"/>
</dbReference>
<evidence type="ECO:0000259" key="1">
    <source>
        <dbReference type="Pfam" id="PF00534"/>
    </source>
</evidence>
<feature type="domain" description="Glycosyltransferase subfamily 4-like N-terminal" evidence="2">
    <location>
        <begin position="30"/>
        <end position="206"/>
    </location>
</feature>
<dbReference type="RefSeq" id="WP_078709798.1">
    <property type="nucleotide sequence ID" value="NZ_FUXL01000015.1"/>
</dbReference>
<dbReference type="InterPro" id="IPR050194">
    <property type="entry name" value="Glycosyltransferase_grp1"/>
</dbReference>
<dbReference type="STRING" id="1365950.SAMN05428963_11583"/>
<sequence length="404" mass="46251">MLTKPEYIGKGSNRNPKIAIVHEWLVTYAGSEKVLSEMLKEFPDADVFCLFDFSDGKFSKFYNGKVFKTSFLQGMRVFRKMYRNLLPLMALAVEQFDLSDYDIVISNSHAVAKGVITAPNQLHICYCYTPMRYAWDLQHQYLREQKIDRGLRAMVARWMLHRTRIWDLRTVNGVDSFIACSEYIARRIRKFYRRDAAVIYPGVDTDYFQMGGEKKDFYLTSSRLVPYKKIGLIVEAFRHMPDKKLVVIGDGPQYRDAVERAGPNVSVLGYQEDAVLLRHLQEAKAFIFAAEEDFGIAPIEAQACGTPVLAYGRGGASETVVDGVTGLHFWEQSVEAICDAVDRFERMVGRFDAAAIRQHACRFSNERFRVEFRDHVNALWNAHCAESEVSCPKVALPREHSFQA</sequence>
<dbReference type="EMBL" id="FUXL01000015">
    <property type="protein sequence ID" value="SKA32967.1"/>
    <property type="molecule type" value="Genomic_DNA"/>
</dbReference>
<name>A0A1T4SXN1_9HYPH</name>
<accession>A0A1T4SXN1</accession>
<dbReference type="PANTHER" id="PTHR45947:SF3">
    <property type="entry name" value="SULFOQUINOVOSYL TRANSFERASE SQD2"/>
    <property type="match status" value="1"/>
</dbReference>
<keyword evidence="4" id="KW-1185">Reference proteome</keyword>
<protein>
    <submittedName>
        <fullName evidence="3">Glycosyltransferase involved in cell wall bisynthesis</fullName>
    </submittedName>
</protein>
<gene>
    <name evidence="3" type="ORF">SAMN05428963_11583</name>
</gene>
<dbReference type="OrthoDB" id="9801573at2"/>
<dbReference type="PANTHER" id="PTHR45947">
    <property type="entry name" value="SULFOQUINOVOSYL TRANSFERASE SQD2"/>
    <property type="match status" value="1"/>
</dbReference>
<dbReference type="Proteomes" id="UP000190135">
    <property type="component" value="Unassembled WGS sequence"/>
</dbReference>
<evidence type="ECO:0000259" key="2">
    <source>
        <dbReference type="Pfam" id="PF13439"/>
    </source>
</evidence>
<evidence type="ECO:0000313" key="3">
    <source>
        <dbReference type="EMBL" id="SKA32967.1"/>
    </source>
</evidence>
<proteinExistence type="predicted"/>
<dbReference type="CDD" id="cd03804">
    <property type="entry name" value="GT4_WbaZ-like"/>
    <property type="match status" value="1"/>
</dbReference>
<dbReference type="Gene3D" id="3.40.50.2000">
    <property type="entry name" value="Glycogen Phosphorylase B"/>
    <property type="match status" value="2"/>
</dbReference>
<dbReference type="SUPFAM" id="SSF53756">
    <property type="entry name" value="UDP-Glycosyltransferase/glycogen phosphorylase"/>
    <property type="match status" value="1"/>
</dbReference>
<organism evidence="3 4">
    <name type="scientific">Consotaella salsifontis</name>
    <dbReference type="NCBI Taxonomy" id="1365950"/>
    <lineage>
        <taxon>Bacteria</taxon>
        <taxon>Pseudomonadati</taxon>
        <taxon>Pseudomonadota</taxon>
        <taxon>Alphaproteobacteria</taxon>
        <taxon>Hyphomicrobiales</taxon>
        <taxon>Aurantimonadaceae</taxon>
        <taxon>Consotaella</taxon>
    </lineage>
</organism>
<reference evidence="3 4" key="1">
    <citation type="submission" date="2017-02" db="EMBL/GenBank/DDBJ databases">
        <authorList>
            <person name="Peterson S.W."/>
        </authorList>
    </citation>
    <scope>NUCLEOTIDE SEQUENCE [LARGE SCALE GENOMIC DNA]</scope>
    <source>
        <strain evidence="3 4">USBA 369</strain>
    </source>
</reference>
<evidence type="ECO:0000313" key="4">
    <source>
        <dbReference type="Proteomes" id="UP000190135"/>
    </source>
</evidence>
<dbReference type="GO" id="GO:0016757">
    <property type="term" value="F:glycosyltransferase activity"/>
    <property type="evidence" value="ECO:0007669"/>
    <property type="project" value="InterPro"/>
</dbReference>
<keyword evidence="3" id="KW-0808">Transferase</keyword>